<feature type="region of interest" description="Disordered" evidence="1">
    <location>
        <begin position="312"/>
        <end position="344"/>
    </location>
</feature>
<feature type="region of interest" description="Disordered" evidence="1">
    <location>
        <begin position="352"/>
        <end position="371"/>
    </location>
</feature>
<gene>
    <name evidence="2" type="ORF">PR048_024541</name>
</gene>
<evidence type="ECO:0000313" key="2">
    <source>
        <dbReference type="EMBL" id="KAJ8873708.1"/>
    </source>
</evidence>
<organism evidence="2 3">
    <name type="scientific">Dryococelus australis</name>
    <dbReference type="NCBI Taxonomy" id="614101"/>
    <lineage>
        <taxon>Eukaryota</taxon>
        <taxon>Metazoa</taxon>
        <taxon>Ecdysozoa</taxon>
        <taxon>Arthropoda</taxon>
        <taxon>Hexapoda</taxon>
        <taxon>Insecta</taxon>
        <taxon>Pterygota</taxon>
        <taxon>Neoptera</taxon>
        <taxon>Polyneoptera</taxon>
        <taxon>Phasmatodea</taxon>
        <taxon>Verophasmatodea</taxon>
        <taxon>Anareolatae</taxon>
        <taxon>Phasmatidae</taxon>
        <taxon>Eurycanthinae</taxon>
        <taxon>Dryococelus</taxon>
    </lineage>
</organism>
<dbReference type="Proteomes" id="UP001159363">
    <property type="component" value="Chromosome 9"/>
</dbReference>
<name>A0ABQ9GNU7_9NEOP</name>
<sequence>MSKNFYTNILEKDVINEKTWITIGSLLLLAKRVLGTSRARCRPLAEAKRADNVLEFSLQPQNNAGPDIFVVTHDYQALLRNQLLTWKIISRGRQFREFNDMWARLLSPLHTKASAVCSLAVVPHASGSYGIRRVFPCKSAIGSEACRAGLIKCDPIAKSRRPFPFAARDVYGSNNDVAGNGELGLVRLLGMRTDVELLLPSLFHHFIPSLPSDRAHSSRQSTYCHPPGPFCNTRMRKKRDMEKFLEFSCDWPVPPQPHVSHVQGCSHQLPTKDPPNPFSLCALVYSATAGSRAVGTRSGGYLSRRATGAFKPGVKPGVKKKCPQTAGSVQTTRRRVSGGGVCEHDRSLMKPSAAASARTAPPPFPPTSTSPAAITRALGKRARSGSKIAVYDIPFRCFAGVWNRISGLFASSTFSPGDYIGEFVSCRLSAIRRFFRRLCAIRPSYIPFNPFSSPRYVSIFCFDSARPYTLLPNESWLRQTQLLQLFAALRLLHPQRKHILVKALHDKESVALSKLIAPVTDYKYRLKDSLGLDLHHSVSMADVVQSSLVSPLDRSPRLFCATTLLSGGSSLESSSSVRATKVWGRRPILPRVKRSTFESRLNVHLHAHCLFFRHTPIIPKELYVVFLSLVVFTTVHTIPTAENSAHTTKQIILPTDHVCCESCRIMPLVTGSSRGSPVPPAPSSRRCSILNSITLIGSQDFAVERRKIYKGYTGSRYKCAIAAKSKGAQGCPQG</sequence>
<keyword evidence="3" id="KW-1185">Reference proteome</keyword>
<accession>A0ABQ9GNU7</accession>
<evidence type="ECO:0000256" key="1">
    <source>
        <dbReference type="SAM" id="MobiDB-lite"/>
    </source>
</evidence>
<comment type="caution">
    <text evidence="2">The sequence shown here is derived from an EMBL/GenBank/DDBJ whole genome shotgun (WGS) entry which is preliminary data.</text>
</comment>
<protein>
    <submittedName>
        <fullName evidence="2">Uncharacterized protein</fullName>
    </submittedName>
</protein>
<proteinExistence type="predicted"/>
<evidence type="ECO:0000313" key="3">
    <source>
        <dbReference type="Proteomes" id="UP001159363"/>
    </source>
</evidence>
<reference evidence="2 3" key="1">
    <citation type="submission" date="2023-02" db="EMBL/GenBank/DDBJ databases">
        <title>LHISI_Scaffold_Assembly.</title>
        <authorList>
            <person name="Stuart O.P."/>
            <person name="Cleave R."/>
            <person name="Magrath M.J.L."/>
            <person name="Mikheyev A.S."/>
        </authorList>
    </citation>
    <scope>NUCLEOTIDE SEQUENCE [LARGE SCALE GENOMIC DNA]</scope>
    <source>
        <strain evidence="2">Daus_M_001</strain>
        <tissue evidence="2">Leg muscle</tissue>
    </source>
</reference>
<dbReference type="EMBL" id="JARBHB010000010">
    <property type="protein sequence ID" value="KAJ8873708.1"/>
    <property type="molecule type" value="Genomic_DNA"/>
</dbReference>